<accession>A0A9W8YNW3</accession>
<gene>
    <name evidence="3" type="ORF">N0V93_008297</name>
</gene>
<evidence type="ECO:0000256" key="1">
    <source>
        <dbReference type="SAM" id="MobiDB-lite"/>
    </source>
</evidence>
<feature type="region of interest" description="Disordered" evidence="1">
    <location>
        <begin position="142"/>
        <end position="161"/>
    </location>
</feature>
<feature type="signal peptide" evidence="2">
    <location>
        <begin position="1"/>
        <end position="15"/>
    </location>
</feature>
<feature type="compositionally biased region" description="Pro residues" evidence="1">
    <location>
        <begin position="84"/>
        <end position="106"/>
    </location>
</feature>
<dbReference type="EMBL" id="JAPEVB010000005">
    <property type="protein sequence ID" value="KAJ4387698.1"/>
    <property type="molecule type" value="Genomic_DNA"/>
</dbReference>
<keyword evidence="4" id="KW-1185">Reference proteome</keyword>
<comment type="caution">
    <text evidence="3">The sequence shown here is derived from an EMBL/GenBank/DDBJ whole genome shotgun (WGS) entry which is preliminary data.</text>
</comment>
<name>A0A9W8YNW3_9PEZI</name>
<dbReference type="AlphaFoldDB" id="A0A9W8YNW3"/>
<evidence type="ECO:0000313" key="4">
    <source>
        <dbReference type="Proteomes" id="UP001140453"/>
    </source>
</evidence>
<evidence type="ECO:0000256" key="2">
    <source>
        <dbReference type="SAM" id="SignalP"/>
    </source>
</evidence>
<feature type="region of interest" description="Disordered" evidence="1">
    <location>
        <begin position="51"/>
        <end position="124"/>
    </location>
</feature>
<protein>
    <submittedName>
        <fullName evidence="3">Uncharacterized protein</fullName>
    </submittedName>
</protein>
<sequence length="161" mass="18296">MKLTIAYLFFVVVMAKPIPNASPSPPGDTIEENHAMHPSMKTIVVEPAEAHTNETHRPWHHKGKHSGDHWHEHGKHRSHSGPSQRPPPPHRPPPHSPPHGHGPPPHWHGHHEPPVQSGSYVLKEEDPLENDHLWVWNVEAVHESHDDGERRLSEWGDEAEQ</sequence>
<keyword evidence="2" id="KW-0732">Signal</keyword>
<dbReference type="Proteomes" id="UP001140453">
    <property type="component" value="Unassembled WGS sequence"/>
</dbReference>
<evidence type="ECO:0000313" key="3">
    <source>
        <dbReference type="EMBL" id="KAJ4387698.1"/>
    </source>
</evidence>
<reference evidence="3" key="1">
    <citation type="submission" date="2022-10" db="EMBL/GenBank/DDBJ databases">
        <title>Tapping the CABI collections for fungal endophytes: first genome assemblies for Collariella, Neodidymelliopsis, Ascochyta clinopodiicola, Didymella pomorum, Didymosphaeria variabile, Neocosmospora piperis and Neocucurbitaria cava.</title>
        <authorList>
            <person name="Hill R."/>
        </authorList>
    </citation>
    <scope>NUCLEOTIDE SEQUENCE</scope>
    <source>
        <strain evidence="3">IMI 355082</strain>
    </source>
</reference>
<proteinExistence type="predicted"/>
<feature type="compositionally biased region" description="Basic and acidic residues" evidence="1">
    <location>
        <begin position="142"/>
        <end position="154"/>
    </location>
</feature>
<feature type="chain" id="PRO_5040917919" evidence="2">
    <location>
        <begin position="16"/>
        <end position="161"/>
    </location>
</feature>
<organism evidence="3 4">
    <name type="scientific">Gnomoniopsis smithogilvyi</name>
    <dbReference type="NCBI Taxonomy" id="1191159"/>
    <lineage>
        <taxon>Eukaryota</taxon>
        <taxon>Fungi</taxon>
        <taxon>Dikarya</taxon>
        <taxon>Ascomycota</taxon>
        <taxon>Pezizomycotina</taxon>
        <taxon>Sordariomycetes</taxon>
        <taxon>Sordariomycetidae</taxon>
        <taxon>Diaporthales</taxon>
        <taxon>Gnomoniaceae</taxon>
        <taxon>Gnomoniopsis</taxon>
    </lineage>
</organism>